<dbReference type="InterPro" id="IPR039246">
    <property type="entry name" value="Flagellar_FlgA"/>
</dbReference>
<evidence type="ECO:0000256" key="6">
    <source>
        <dbReference type="ARBA" id="ARBA00025643"/>
    </source>
</evidence>
<keyword evidence="7" id="KW-1005">Bacterial flagellum biogenesis</keyword>
<organism evidence="9 10">
    <name type="scientific">Photobacterium aphoticum</name>
    <dbReference type="NCBI Taxonomy" id="754436"/>
    <lineage>
        <taxon>Bacteria</taxon>
        <taxon>Pseudomonadati</taxon>
        <taxon>Pseudomonadota</taxon>
        <taxon>Gammaproteobacteria</taxon>
        <taxon>Vibrionales</taxon>
        <taxon>Vibrionaceae</taxon>
        <taxon>Photobacterium</taxon>
    </lineage>
</organism>
<dbReference type="PANTHER" id="PTHR36307:SF1">
    <property type="entry name" value="FLAGELLA BASAL BODY P-RING FORMATION PROTEIN FLGA"/>
    <property type="match status" value="1"/>
</dbReference>
<dbReference type="AlphaFoldDB" id="A0A090RIH5"/>
<dbReference type="InterPro" id="IPR013974">
    <property type="entry name" value="SAF"/>
</dbReference>
<feature type="domain" description="SAF" evidence="8">
    <location>
        <begin position="120"/>
        <end position="182"/>
    </location>
</feature>
<dbReference type="EMBL" id="BBMN01000016">
    <property type="protein sequence ID" value="GAL07337.1"/>
    <property type="molecule type" value="Genomic_DNA"/>
</dbReference>
<evidence type="ECO:0000259" key="8">
    <source>
        <dbReference type="SMART" id="SM00858"/>
    </source>
</evidence>
<evidence type="ECO:0000256" key="7">
    <source>
        <dbReference type="RuleBase" id="RU362063"/>
    </source>
</evidence>
<dbReference type="Pfam" id="PF13144">
    <property type="entry name" value="ChapFlgA"/>
    <property type="match status" value="1"/>
</dbReference>
<keyword evidence="9" id="KW-0282">Flagellum</keyword>
<dbReference type="Pfam" id="PF17656">
    <property type="entry name" value="ChapFlgA_N"/>
    <property type="match status" value="1"/>
</dbReference>
<evidence type="ECO:0000313" key="9">
    <source>
        <dbReference type="EMBL" id="GAL07337.1"/>
    </source>
</evidence>
<dbReference type="Gene3D" id="3.90.1210.10">
    <property type="entry name" value="Antifreeze-like/N-acetylneuraminic acid synthase C-terminal domain"/>
    <property type="match status" value="1"/>
</dbReference>
<dbReference type="NCBIfam" id="TIGR03170">
    <property type="entry name" value="flgA_cterm"/>
    <property type="match status" value="1"/>
</dbReference>
<feature type="chain" id="PRO_5005106849" description="Flagella basal body P-ring formation protein FlgA" evidence="7">
    <location>
        <begin position="39"/>
        <end position="245"/>
    </location>
</feature>
<name>A0A090RIH5_9GAMM</name>
<keyword evidence="5 7" id="KW-0574">Periplasm</keyword>
<dbReference type="STRING" id="754436.JCM19237_3276"/>
<evidence type="ECO:0000256" key="2">
    <source>
        <dbReference type="ARBA" id="ARBA00010474"/>
    </source>
</evidence>
<dbReference type="InterPro" id="IPR017585">
    <property type="entry name" value="SAF_FlgA"/>
</dbReference>
<dbReference type="Gene3D" id="2.30.30.760">
    <property type="match status" value="1"/>
</dbReference>
<dbReference type="InterPro" id="IPR041231">
    <property type="entry name" value="FlgA_N"/>
</dbReference>
<keyword evidence="9" id="KW-0969">Cilium</keyword>
<dbReference type="OrthoDB" id="6397807at2"/>
<protein>
    <recommendedName>
        <fullName evidence="3 7">Flagella basal body P-ring formation protein FlgA</fullName>
    </recommendedName>
</protein>
<dbReference type="PANTHER" id="PTHR36307">
    <property type="entry name" value="FLAGELLA BASAL BODY P-RING FORMATION PROTEIN FLGA"/>
    <property type="match status" value="1"/>
</dbReference>
<sequence length="245" mass="27506">MKDAVKRAMRNPRFRSETGRLLCTLLITVLGSALPAQAAPLEQQVTRYLKKEVNRYARTVGSQDVTIQLKSLPGDNDCDHPLQMSLNNPEQPVGRVGVSITCQRPQFWKARAYADVDVYLKLVTTTRLLNRDTPITARDLTRTRTSLRHLRQGYFTQAKAVIGQHSRRKIQPGTVLTPRMIEPAELIARDDVVTIVAKQPGFKASMKGIALENGHQGEKIWVRNLSSGKKVMARIESPHTVVTQF</sequence>
<comment type="function">
    <text evidence="6 7">Involved in the assembly process of the P-ring formation. It may associate with FlgF on the rod constituting a structure essential for the P-ring assembly or may act as a modulator protein for the P-ring assembly.</text>
</comment>
<gene>
    <name evidence="9" type="ORF">JCM19237_3276</name>
</gene>
<proteinExistence type="inferred from homology"/>
<evidence type="ECO:0000256" key="4">
    <source>
        <dbReference type="ARBA" id="ARBA00022729"/>
    </source>
</evidence>
<keyword evidence="4 7" id="KW-0732">Signal</keyword>
<accession>A0A090RIH5</accession>
<comment type="subcellular location">
    <subcellularLocation>
        <location evidence="1 7">Periplasm</location>
    </subcellularLocation>
</comment>
<evidence type="ECO:0000256" key="3">
    <source>
        <dbReference type="ARBA" id="ARBA00014754"/>
    </source>
</evidence>
<comment type="caution">
    <text evidence="9">The sequence shown here is derived from an EMBL/GenBank/DDBJ whole genome shotgun (WGS) entry which is preliminary data.</text>
</comment>
<dbReference type="eggNOG" id="COG1261">
    <property type="taxonomic scope" value="Bacteria"/>
</dbReference>
<dbReference type="Proteomes" id="UP000029227">
    <property type="component" value="Unassembled WGS sequence"/>
</dbReference>
<dbReference type="CDD" id="cd11614">
    <property type="entry name" value="SAF_CpaB_FlgA_like"/>
    <property type="match status" value="1"/>
</dbReference>
<dbReference type="GO" id="GO:0044780">
    <property type="term" value="P:bacterial-type flagellum assembly"/>
    <property type="evidence" value="ECO:0007669"/>
    <property type="project" value="InterPro"/>
</dbReference>
<keyword evidence="9" id="KW-0966">Cell projection</keyword>
<evidence type="ECO:0000256" key="1">
    <source>
        <dbReference type="ARBA" id="ARBA00004418"/>
    </source>
</evidence>
<reference evidence="9 10" key="1">
    <citation type="journal article" date="2014" name="Genome Announc.">
        <title>Draft Genome Sequences of Two Vibrionaceae Species, Vibrio ponticus C121 and Photobacterium aphoticum C119, Isolated as Coral Reef Microbiota.</title>
        <authorList>
            <person name="Al-saari N."/>
            <person name="Meirelles P.M."/>
            <person name="Mino S."/>
            <person name="Suda W."/>
            <person name="Oshima K."/>
            <person name="Hattori M."/>
            <person name="Ohkuma M."/>
            <person name="Thompson F.L."/>
            <person name="Gomez-Gil B."/>
            <person name="Sawabe T."/>
            <person name="Sawabe T."/>
        </authorList>
    </citation>
    <scope>NUCLEOTIDE SEQUENCE [LARGE SCALE GENOMIC DNA]</scope>
    <source>
        <strain evidence="9 10">JCM 19237</strain>
    </source>
</reference>
<feature type="signal peptide" evidence="7">
    <location>
        <begin position="1"/>
        <end position="38"/>
    </location>
</feature>
<comment type="similarity">
    <text evidence="2 7">Belongs to the FlgA family.</text>
</comment>
<evidence type="ECO:0000256" key="5">
    <source>
        <dbReference type="ARBA" id="ARBA00022764"/>
    </source>
</evidence>
<evidence type="ECO:0000313" key="10">
    <source>
        <dbReference type="Proteomes" id="UP000029227"/>
    </source>
</evidence>
<dbReference type="SMART" id="SM00858">
    <property type="entry name" value="SAF"/>
    <property type="match status" value="1"/>
</dbReference>
<dbReference type="GO" id="GO:0042597">
    <property type="term" value="C:periplasmic space"/>
    <property type="evidence" value="ECO:0007669"/>
    <property type="project" value="UniProtKB-SubCell"/>
</dbReference>